<reference evidence="4" key="3">
    <citation type="submission" date="2025-09" db="UniProtKB">
        <authorList>
            <consortium name="Ensembl"/>
        </authorList>
    </citation>
    <scope>IDENTIFICATION</scope>
</reference>
<dbReference type="Proteomes" id="UP000694580">
    <property type="component" value="Chromosome 13"/>
</dbReference>
<organism evidence="4 5">
    <name type="scientific">Denticeps clupeoides</name>
    <name type="common">denticle herring</name>
    <dbReference type="NCBI Taxonomy" id="299321"/>
    <lineage>
        <taxon>Eukaryota</taxon>
        <taxon>Metazoa</taxon>
        <taxon>Chordata</taxon>
        <taxon>Craniata</taxon>
        <taxon>Vertebrata</taxon>
        <taxon>Euteleostomi</taxon>
        <taxon>Actinopterygii</taxon>
        <taxon>Neopterygii</taxon>
        <taxon>Teleostei</taxon>
        <taxon>Clupei</taxon>
        <taxon>Clupeiformes</taxon>
        <taxon>Denticipitoidei</taxon>
        <taxon>Denticipitidae</taxon>
        <taxon>Denticeps</taxon>
    </lineage>
</organism>
<comment type="similarity">
    <text evidence="1">Belongs to the FAM124 family.</text>
</comment>
<reference evidence="4" key="2">
    <citation type="submission" date="2025-08" db="UniProtKB">
        <authorList>
            <consortium name="Ensembl"/>
        </authorList>
    </citation>
    <scope>IDENTIFICATION</scope>
</reference>
<feature type="compositionally biased region" description="Basic and acidic residues" evidence="2">
    <location>
        <begin position="426"/>
        <end position="438"/>
    </location>
</feature>
<feature type="domain" description="FAM124" evidence="3">
    <location>
        <begin position="6"/>
        <end position="249"/>
    </location>
</feature>
<feature type="compositionally biased region" description="Polar residues" evidence="2">
    <location>
        <begin position="299"/>
        <end position="313"/>
    </location>
</feature>
<dbReference type="Pfam" id="PF15067">
    <property type="entry name" value="FAM124"/>
    <property type="match status" value="1"/>
</dbReference>
<evidence type="ECO:0000313" key="4">
    <source>
        <dbReference type="Ensembl" id="ENSDCDP00010040747.1"/>
    </source>
</evidence>
<dbReference type="AlphaFoldDB" id="A0AAY4D5G5"/>
<proteinExistence type="inferred from homology"/>
<feature type="region of interest" description="Disordered" evidence="2">
    <location>
        <begin position="287"/>
        <end position="392"/>
    </location>
</feature>
<evidence type="ECO:0000259" key="3">
    <source>
        <dbReference type="Pfam" id="PF15067"/>
    </source>
</evidence>
<dbReference type="PANTHER" id="PTHR14715">
    <property type="entry name" value="FAM124 DOMAIN-CONTAINING PROTEIN-RELATED"/>
    <property type="match status" value="1"/>
</dbReference>
<protein>
    <recommendedName>
        <fullName evidence="3">FAM124 domain-containing protein</fullName>
    </recommendedName>
</protein>
<feature type="compositionally biased region" description="Low complexity" evidence="2">
    <location>
        <begin position="326"/>
        <end position="366"/>
    </location>
</feature>
<dbReference type="InterPro" id="IPR029380">
    <property type="entry name" value="FAM124"/>
</dbReference>
<feature type="region of interest" description="Disordered" evidence="2">
    <location>
        <begin position="411"/>
        <end position="438"/>
    </location>
</feature>
<dbReference type="Ensembl" id="ENSDCDT00010050634.1">
    <property type="protein sequence ID" value="ENSDCDP00010040747.1"/>
    <property type="gene ID" value="ENSDCDG00010025961.1"/>
</dbReference>
<sequence>MEPSPVTVHLLARPGDSLLLQHTLDRLLKWVSPDLRLFHVSERAAPLSAPPSGPAGYPALTITLFLHEALGEERILHVLDFLQRTPWRYHHTESCVSRGAAGVHVPANALLRPYLLPSRDFYSLGAGMPVWGVRPVHCGAEVVRVTLHGSHDNYDDTVRLYEMVLQRRAEEQKAGFCWFTLAVGRGLSLQLALKQLAPGMRVEPCPSAVLQFRAAEMGQLVPLLPNPCSPISATRWQTEDLDGNKILFQVLLHPHRALEGAPCVLGVKPCCLVTNVTFFCSTSLQVKGAAPPSQPLTPAFTTPSSRLRLQSPPTRGERSEGERLGSDGCCSPPHSSSCHSSQRSSPAPSAPLSHASGHSSLSLLLPRGDEPETNVDTGCTVLTPRPARLPTEGDSALETLSWELSACLPAPPPTYAERSHAPNTPDHTHRTPPDEFFI</sequence>
<evidence type="ECO:0000256" key="2">
    <source>
        <dbReference type="SAM" id="MobiDB-lite"/>
    </source>
</evidence>
<evidence type="ECO:0000313" key="5">
    <source>
        <dbReference type="Proteomes" id="UP000694580"/>
    </source>
</evidence>
<dbReference type="PANTHER" id="PTHR14715:SF2">
    <property type="entry name" value="PROTEIN FAM124B"/>
    <property type="match status" value="1"/>
</dbReference>
<keyword evidence="5" id="KW-1185">Reference proteome</keyword>
<evidence type="ECO:0000256" key="1">
    <source>
        <dbReference type="ARBA" id="ARBA00006440"/>
    </source>
</evidence>
<name>A0AAY4D5G5_9TELE</name>
<gene>
    <name evidence="4" type="primary">FAM124B</name>
</gene>
<dbReference type="GO" id="GO:0005654">
    <property type="term" value="C:nucleoplasm"/>
    <property type="evidence" value="ECO:0007669"/>
    <property type="project" value="TreeGrafter"/>
</dbReference>
<dbReference type="GeneTree" id="ENSGT00590000083134"/>
<dbReference type="InterPro" id="IPR046365">
    <property type="entry name" value="FAM124_dom"/>
</dbReference>
<accession>A0AAY4D5G5</accession>
<feature type="compositionally biased region" description="Basic and acidic residues" evidence="2">
    <location>
        <begin position="315"/>
        <end position="325"/>
    </location>
</feature>
<reference evidence="4 5" key="1">
    <citation type="submission" date="2020-06" db="EMBL/GenBank/DDBJ databases">
        <authorList>
            <consortium name="Wellcome Sanger Institute Data Sharing"/>
        </authorList>
    </citation>
    <scope>NUCLEOTIDE SEQUENCE [LARGE SCALE GENOMIC DNA]</scope>
</reference>